<dbReference type="PANTHER" id="PTHR13266">
    <property type="entry name" value="PROTEASOME INHIBITOR"/>
    <property type="match status" value="1"/>
</dbReference>
<dbReference type="PANTHER" id="PTHR13266:SF1">
    <property type="entry name" value="PROTEASOME INHIBITOR PI31 SUBUNIT"/>
    <property type="match status" value="1"/>
</dbReference>
<gene>
    <name evidence="5" type="ORF">M427DRAFT_142867</name>
</gene>
<evidence type="ECO:0000256" key="2">
    <source>
        <dbReference type="ARBA" id="ARBA00022942"/>
    </source>
</evidence>
<organism evidence="5 6">
    <name type="scientific">Gonapodya prolifera (strain JEL478)</name>
    <name type="common">Monoblepharis prolifera</name>
    <dbReference type="NCBI Taxonomy" id="1344416"/>
    <lineage>
        <taxon>Eukaryota</taxon>
        <taxon>Fungi</taxon>
        <taxon>Fungi incertae sedis</taxon>
        <taxon>Chytridiomycota</taxon>
        <taxon>Chytridiomycota incertae sedis</taxon>
        <taxon>Monoblepharidomycetes</taxon>
        <taxon>Monoblepharidales</taxon>
        <taxon>Gonapodyaceae</taxon>
        <taxon>Gonapodya</taxon>
    </lineage>
</organism>
<sequence>MSSNENPLDPFRVLEILRKTLPRSQPLREGNDGATASGSVTLTPDVLFKSQADAVSGVIQACMLALDFRLVGLGEEGPVDESVMGGSDTVRPLPAEWNASQDAYAFRYKHDRSAFTFLIKVLKMASKVMINGLAPEDNKLRTLTITLPDMMSPFGKYPFTTADEARVLAAPNPPSSPYFGLFKSYDKIHDLISGFKVDVIVRIAPNLQKEGYQETVSQPTPTSSSSSSRPSRSQPVPRPAPAEPSRPSPFSPLGGIGGPMGPGRSPFAIGDRDLDPFAAAPGVVGIGPRFGGGIGTLGGGFGGGGGMGDPFGGGGMYVGPSHPMFGPRGGGGGGFGGGGWGGGLPAGPGGERLPPGAVPPGARFDPIMPGLPGPGFGPRPGTMGRGTGGGGIPPGGIPGSSGIEPTPPGWGPGRRLGGDEAERLRSGEPDADIDLPPQGDMDIPPHQPPSERPPPGYEDMFM</sequence>
<keyword evidence="6" id="KW-1185">Reference proteome</keyword>
<dbReference type="AlphaFoldDB" id="A0A139ATD5"/>
<feature type="compositionally biased region" description="Pro residues" evidence="3">
    <location>
        <begin position="445"/>
        <end position="456"/>
    </location>
</feature>
<evidence type="ECO:0000256" key="1">
    <source>
        <dbReference type="ARBA" id="ARBA00006405"/>
    </source>
</evidence>
<dbReference type="GO" id="GO:0004866">
    <property type="term" value="F:endopeptidase inhibitor activity"/>
    <property type="evidence" value="ECO:0007669"/>
    <property type="project" value="InterPro"/>
</dbReference>
<dbReference type="InterPro" id="IPR045128">
    <property type="entry name" value="PI31-like"/>
</dbReference>
<proteinExistence type="inferred from homology"/>
<feature type="domain" description="PI31 proteasome regulator N-terminal" evidence="4">
    <location>
        <begin position="48"/>
        <end position="210"/>
    </location>
</feature>
<feature type="region of interest" description="Disordered" evidence="3">
    <location>
        <begin position="344"/>
        <end position="462"/>
    </location>
</feature>
<evidence type="ECO:0000259" key="4">
    <source>
        <dbReference type="Pfam" id="PF11566"/>
    </source>
</evidence>
<dbReference type="Gene3D" id="3.40.1000.30">
    <property type="match status" value="1"/>
</dbReference>
<dbReference type="InterPro" id="IPR021625">
    <property type="entry name" value="PI31_Prot_N"/>
</dbReference>
<feature type="compositionally biased region" description="Basic and acidic residues" evidence="3">
    <location>
        <begin position="416"/>
        <end position="428"/>
    </location>
</feature>
<accession>A0A139ATD5</accession>
<evidence type="ECO:0000313" key="6">
    <source>
        <dbReference type="Proteomes" id="UP000070544"/>
    </source>
</evidence>
<reference evidence="5 6" key="1">
    <citation type="journal article" date="2015" name="Genome Biol. Evol.">
        <title>Phylogenomic analyses indicate that early fungi evolved digesting cell walls of algal ancestors of land plants.</title>
        <authorList>
            <person name="Chang Y."/>
            <person name="Wang S."/>
            <person name="Sekimoto S."/>
            <person name="Aerts A.L."/>
            <person name="Choi C."/>
            <person name="Clum A."/>
            <person name="LaButti K.M."/>
            <person name="Lindquist E.A."/>
            <person name="Yee Ngan C."/>
            <person name="Ohm R.A."/>
            <person name="Salamov A.A."/>
            <person name="Grigoriev I.V."/>
            <person name="Spatafora J.W."/>
            <person name="Berbee M.L."/>
        </authorList>
    </citation>
    <scope>NUCLEOTIDE SEQUENCE [LARGE SCALE GENOMIC DNA]</scope>
    <source>
        <strain evidence="5 6">JEL478</strain>
    </source>
</reference>
<feature type="compositionally biased region" description="Gly residues" evidence="3">
    <location>
        <begin position="378"/>
        <end position="399"/>
    </location>
</feature>
<name>A0A139ATD5_GONPJ</name>
<dbReference type="STRING" id="1344416.A0A139ATD5"/>
<evidence type="ECO:0000313" key="5">
    <source>
        <dbReference type="EMBL" id="KXS19988.1"/>
    </source>
</evidence>
<dbReference type="Pfam" id="PF11566">
    <property type="entry name" value="PI31_Prot_N"/>
    <property type="match status" value="1"/>
</dbReference>
<dbReference type="GO" id="GO:0043161">
    <property type="term" value="P:proteasome-mediated ubiquitin-dependent protein catabolic process"/>
    <property type="evidence" value="ECO:0007669"/>
    <property type="project" value="InterPro"/>
</dbReference>
<dbReference type="OMA" id="EYDINRP"/>
<dbReference type="Proteomes" id="UP000070544">
    <property type="component" value="Unassembled WGS sequence"/>
</dbReference>
<dbReference type="GO" id="GO:0070628">
    <property type="term" value="F:proteasome binding"/>
    <property type="evidence" value="ECO:0007669"/>
    <property type="project" value="InterPro"/>
</dbReference>
<feature type="region of interest" description="Disordered" evidence="3">
    <location>
        <begin position="211"/>
        <end position="272"/>
    </location>
</feature>
<feature type="compositionally biased region" description="Pro residues" evidence="3">
    <location>
        <begin position="236"/>
        <end position="250"/>
    </location>
</feature>
<feature type="compositionally biased region" description="Low complexity" evidence="3">
    <location>
        <begin position="215"/>
        <end position="235"/>
    </location>
</feature>
<protein>
    <recommendedName>
        <fullName evidence="4">PI31 proteasome regulator N-terminal domain-containing protein</fullName>
    </recommendedName>
</protein>
<comment type="similarity">
    <text evidence="1">Belongs to the proteasome inhibitor PI31 family.</text>
</comment>
<dbReference type="GO" id="GO:0000502">
    <property type="term" value="C:proteasome complex"/>
    <property type="evidence" value="ECO:0007669"/>
    <property type="project" value="UniProtKB-KW"/>
</dbReference>
<dbReference type="EMBL" id="KQ965736">
    <property type="protein sequence ID" value="KXS19988.1"/>
    <property type="molecule type" value="Genomic_DNA"/>
</dbReference>
<evidence type="ECO:0000256" key="3">
    <source>
        <dbReference type="SAM" id="MobiDB-lite"/>
    </source>
</evidence>
<dbReference type="OrthoDB" id="68090at2759"/>
<keyword evidence="2" id="KW-0647">Proteasome</keyword>